<dbReference type="PANTHER" id="PTHR46670:SF3">
    <property type="entry name" value="ENDONUCLEASE_EXONUCLEASE_PHOSPHATASE DOMAIN-CONTAINING PROTEIN"/>
    <property type="match status" value="1"/>
</dbReference>
<dbReference type="PANTHER" id="PTHR46670">
    <property type="entry name" value="ENDO/EXONUCLEASE/PHOSPHATASE DOMAIN-CONTAINING PROTEIN"/>
    <property type="match status" value="1"/>
</dbReference>
<sequence>MDLYNCGVTPNKLFWRIQFWNLAVFGPFCLFILCLSTTSCEQCSGLQPKGLSISMSVSYSSEHLLRLNHVDNRISSHLFNILLELRVSVHRRTKRGTRSGVKFKSFINSQKAIVNFDQHLQQNENESSCPDSILSRSTKTIPNVFAIKKIHPPRLKLCLLNIQSACNKGLDIEETIIHQNIIDVLALTETWLKPQGDESKIATMTPNGYKFEHKPRMSKGGGIAVIYREHLSLKFYPPKFIEVKSFEYLECLLTSAQTATRIIVVYRPPISKKNQLKTAIFHGEFSNLLEYVLSSKARPIILGDFNFHFDVQTNPDTVKLQTQLLTNNLIQHVSFPTHKKGHILDWVVSNDADRTVEEVTVSDLQISDHFLVSCLLNIQPPLKPLTEIKFRNLRRMNSEAFRHDLMTSKLFLHPPSTLDEFALIYNSTLRVLLDKHAPTKTKKIPFRPDTPWVYTDDVRLLKSERRRAERRWRKSSLEVHRQACRRPNSCCQGNQNS</sequence>
<comment type="caution">
    <text evidence="3">The sequence shown here is derived from an EMBL/GenBank/DDBJ whole genome shotgun (WGS) entry which is preliminary data.</text>
</comment>
<dbReference type="Gene3D" id="3.60.10.10">
    <property type="entry name" value="Endonuclease/exonuclease/phosphatase"/>
    <property type="match status" value="1"/>
</dbReference>
<keyword evidence="1" id="KW-0812">Transmembrane</keyword>
<dbReference type="GO" id="GO:0003824">
    <property type="term" value="F:catalytic activity"/>
    <property type="evidence" value="ECO:0007669"/>
    <property type="project" value="InterPro"/>
</dbReference>
<evidence type="ECO:0000256" key="1">
    <source>
        <dbReference type="SAM" id="Phobius"/>
    </source>
</evidence>
<dbReference type="InterPro" id="IPR005135">
    <property type="entry name" value="Endo/exonuclease/phosphatase"/>
</dbReference>
<name>A0AAN8JNQ1_PATCE</name>
<dbReference type="Proteomes" id="UP001347796">
    <property type="component" value="Unassembled WGS sequence"/>
</dbReference>
<accession>A0AAN8JNQ1</accession>
<dbReference type="AlphaFoldDB" id="A0AAN8JNQ1"/>
<gene>
    <name evidence="3" type="ORF">SNE40_013070</name>
</gene>
<feature type="transmembrane region" description="Helical" evidence="1">
    <location>
        <begin position="19"/>
        <end position="38"/>
    </location>
</feature>
<evidence type="ECO:0000259" key="2">
    <source>
        <dbReference type="Pfam" id="PF03372"/>
    </source>
</evidence>
<dbReference type="EMBL" id="JAZGQO010000009">
    <property type="protein sequence ID" value="KAK6178264.1"/>
    <property type="molecule type" value="Genomic_DNA"/>
</dbReference>
<evidence type="ECO:0000313" key="4">
    <source>
        <dbReference type="Proteomes" id="UP001347796"/>
    </source>
</evidence>
<dbReference type="Pfam" id="PF03372">
    <property type="entry name" value="Exo_endo_phos"/>
    <property type="match status" value="1"/>
</dbReference>
<protein>
    <recommendedName>
        <fullName evidence="2">Endonuclease/exonuclease/phosphatase domain-containing protein</fullName>
    </recommendedName>
</protein>
<keyword evidence="1" id="KW-1133">Transmembrane helix</keyword>
<evidence type="ECO:0000313" key="3">
    <source>
        <dbReference type="EMBL" id="KAK6178264.1"/>
    </source>
</evidence>
<keyword evidence="4" id="KW-1185">Reference proteome</keyword>
<keyword evidence="1" id="KW-0472">Membrane</keyword>
<dbReference type="SUPFAM" id="SSF56219">
    <property type="entry name" value="DNase I-like"/>
    <property type="match status" value="1"/>
</dbReference>
<feature type="domain" description="Endonuclease/exonuclease/phosphatase" evidence="2">
    <location>
        <begin position="161"/>
        <end position="369"/>
    </location>
</feature>
<reference evidence="3 4" key="1">
    <citation type="submission" date="2024-01" db="EMBL/GenBank/DDBJ databases">
        <title>The genome of the rayed Mediterranean limpet Patella caerulea (Linnaeus, 1758).</title>
        <authorList>
            <person name="Anh-Thu Weber A."/>
            <person name="Halstead-Nussloch G."/>
        </authorList>
    </citation>
    <scope>NUCLEOTIDE SEQUENCE [LARGE SCALE GENOMIC DNA]</scope>
    <source>
        <strain evidence="3">AATW-2023a</strain>
        <tissue evidence="3">Whole specimen</tissue>
    </source>
</reference>
<dbReference type="InterPro" id="IPR036691">
    <property type="entry name" value="Endo/exonu/phosph_ase_sf"/>
</dbReference>
<organism evidence="3 4">
    <name type="scientific">Patella caerulea</name>
    <name type="common">Rayed Mediterranean limpet</name>
    <dbReference type="NCBI Taxonomy" id="87958"/>
    <lineage>
        <taxon>Eukaryota</taxon>
        <taxon>Metazoa</taxon>
        <taxon>Spiralia</taxon>
        <taxon>Lophotrochozoa</taxon>
        <taxon>Mollusca</taxon>
        <taxon>Gastropoda</taxon>
        <taxon>Patellogastropoda</taxon>
        <taxon>Patelloidea</taxon>
        <taxon>Patellidae</taxon>
        <taxon>Patella</taxon>
    </lineage>
</organism>
<proteinExistence type="predicted"/>